<dbReference type="Proteomes" id="UP000789508">
    <property type="component" value="Unassembled WGS sequence"/>
</dbReference>
<protein>
    <submittedName>
        <fullName evidence="1">13384_t:CDS:1</fullName>
    </submittedName>
</protein>
<proteinExistence type="predicted"/>
<name>A0A9N9EMC0_9GLOM</name>
<evidence type="ECO:0000313" key="2">
    <source>
        <dbReference type="Proteomes" id="UP000789508"/>
    </source>
</evidence>
<evidence type="ECO:0000313" key="1">
    <source>
        <dbReference type="EMBL" id="CAG8685980.1"/>
    </source>
</evidence>
<dbReference type="AlphaFoldDB" id="A0A9N9EMC0"/>
<feature type="non-terminal residue" evidence="1">
    <location>
        <position position="1"/>
    </location>
</feature>
<comment type="caution">
    <text evidence="1">The sequence shown here is derived from an EMBL/GenBank/DDBJ whole genome shotgun (WGS) entry which is preliminary data.</text>
</comment>
<reference evidence="1" key="1">
    <citation type="submission" date="2021-06" db="EMBL/GenBank/DDBJ databases">
        <authorList>
            <person name="Kallberg Y."/>
            <person name="Tangrot J."/>
            <person name="Rosling A."/>
        </authorList>
    </citation>
    <scope>NUCLEOTIDE SEQUENCE</scope>
    <source>
        <strain evidence="1">FL130A</strain>
    </source>
</reference>
<accession>A0A9N9EMC0</accession>
<gene>
    <name evidence="1" type="ORF">ALEPTO_LOCUS11009</name>
</gene>
<dbReference type="EMBL" id="CAJVPS010015200">
    <property type="protein sequence ID" value="CAG8685980.1"/>
    <property type="molecule type" value="Genomic_DNA"/>
</dbReference>
<sequence>ITEIIKYLRGKNLKLNNDDLTVFRKERITGSVFLNRISAILVLRLDLPTNTHRALYQFLWTIPTCLLKENRLLVIKRKQVPSITIEVPTNFISTMVSFINSTARTEMGSDPVIVGSRPPADDCKHESLVSWTFLIRNCENKEKMVDISLACEGMEIITETNLGILVLIAPMIL</sequence>
<organism evidence="1 2">
    <name type="scientific">Ambispora leptoticha</name>
    <dbReference type="NCBI Taxonomy" id="144679"/>
    <lineage>
        <taxon>Eukaryota</taxon>
        <taxon>Fungi</taxon>
        <taxon>Fungi incertae sedis</taxon>
        <taxon>Mucoromycota</taxon>
        <taxon>Glomeromycotina</taxon>
        <taxon>Glomeromycetes</taxon>
        <taxon>Archaeosporales</taxon>
        <taxon>Ambisporaceae</taxon>
        <taxon>Ambispora</taxon>
    </lineage>
</organism>
<keyword evidence="2" id="KW-1185">Reference proteome</keyword>
<dbReference type="OrthoDB" id="2311180at2759"/>